<organism evidence="3 4">
    <name type="scientific">Pedobacter antarcticus</name>
    <dbReference type="NCBI Taxonomy" id="34086"/>
    <lineage>
        <taxon>Bacteria</taxon>
        <taxon>Pseudomonadati</taxon>
        <taxon>Bacteroidota</taxon>
        <taxon>Sphingobacteriia</taxon>
        <taxon>Sphingobacteriales</taxon>
        <taxon>Sphingobacteriaceae</taxon>
        <taxon>Pedobacter</taxon>
    </lineage>
</organism>
<dbReference type="AlphaFoldDB" id="A0A1I2ILJ6"/>
<name>A0A1I2ILJ6_9SPHI</name>
<protein>
    <recommendedName>
        <fullName evidence="2">DUF3347 domain-containing protein</fullName>
    </recommendedName>
</protein>
<reference evidence="3 4" key="1">
    <citation type="submission" date="2016-10" db="EMBL/GenBank/DDBJ databases">
        <authorList>
            <person name="de Groot N.N."/>
        </authorList>
    </citation>
    <scope>NUCLEOTIDE SEQUENCE [LARGE SCALE GENOMIC DNA]</scope>
    <source>
        <strain evidence="3 4">ATCC 51969</strain>
    </source>
</reference>
<accession>A0A1I2ILJ6</accession>
<feature type="chain" id="PRO_5010260472" description="DUF3347 domain-containing protein" evidence="1">
    <location>
        <begin position="22"/>
        <end position="162"/>
    </location>
</feature>
<dbReference type="InterPro" id="IPR021782">
    <property type="entry name" value="DUF3347"/>
</dbReference>
<dbReference type="Proteomes" id="UP000183129">
    <property type="component" value="Unassembled WGS sequence"/>
</dbReference>
<sequence>MKKIFLILAFLTTAFASEGFAQENTSQAQSQLSQFLTSYYNIKDALIAGDASKASANATQFIKVANGIDYKVIAEGNIHALLKDAGTISDTQDIKKQREQFANLSTNMIALAKGTKLGAQPIYETYCPMKKASWLSDSKAIKNPYYGSTMLSCGKVVGTINQ</sequence>
<evidence type="ECO:0000313" key="3">
    <source>
        <dbReference type="EMBL" id="SFF43199.1"/>
    </source>
</evidence>
<evidence type="ECO:0000313" key="4">
    <source>
        <dbReference type="Proteomes" id="UP000183129"/>
    </source>
</evidence>
<keyword evidence="1" id="KW-0732">Signal</keyword>
<feature type="signal peptide" evidence="1">
    <location>
        <begin position="1"/>
        <end position="21"/>
    </location>
</feature>
<feature type="domain" description="DUF3347" evidence="2">
    <location>
        <begin position="36"/>
        <end position="117"/>
    </location>
</feature>
<dbReference type="RefSeq" id="WP_074964076.1">
    <property type="nucleotide sequence ID" value="NZ_FONS01000014.1"/>
</dbReference>
<dbReference type="Pfam" id="PF11827">
    <property type="entry name" value="DUF3347"/>
    <property type="match status" value="1"/>
</dbReference>
<dbReference type="EMBL" id="FONS01000014">
    <property type="protein sequence ID" value="SFF43199.1"/>
    <property type="molecule type" value="Genomic_DNA"/>
</dbReference>
<gene>
    <name evidence="3" type="ORF">SAMN03003324_03834</name>
</gene>
<proteinExistence type="predicted"/>
<evidence type="ECO:0000259" key="2">
    <source>
        <dbReference type="Pfam" id="PF11827"/>
    </source>
</evidence>
<evidence type="ECO:0000256" key="1">
    <source>
        <dbReference type="SAM" id="SignalP"/>
    </source>
</evidence>